<sequence length="458" mass="50655">MMASRATRGERTEKPTRWIWYVFFAAILVRGGVAGVCLAQFREDPDAYRAIATTLSQSGVFGLTGPDGGTRPTAFRPPLYPYLLSWTTSDVVPVAVLHTLLGAATAVMVFLAAFHAFGDQRVGAFAAAWVIVDPVLLQQSTLVMTETLAVALVSATLYRISVAVRHGFDWKQSVFIGVLLALAYLCRPTFLVWAVLIIAGLLWAGYRRAFSSTRTRWVPSVVVTIIIAGTMGLWMMRNERAVGHPMWATTHGGYTLLLANNPMFYDHLRSERSRQVWDAQSFLDAYDHRYEGDPTTESFWKENWAAAGDPIYPSDTTEVNDDRLCGAAAKALIARQPAMFVWSCFVRVWSLWTPFPHVTPTRSAAATFAIGGYYLAFAGAVLVGLWRWRQSSVPWRTTLFWSIAAMVVTLSAVHAVYWSNLRMRAPAIPGLAIIAGACLYAVDRNRNPEGAKTDVADL</sequence>
<evidence type="ECO:0000313" key="11">
    <source>
        <dbReference type="Proteomes" id="UP000318288"/>
    </source>
</evidence>
<evidence type="ECO:0000256" key="6">
    <source>
        <dbReference type="ARBA" id="ARBA00022989"/>
    </source>
</evidence>
<protein>
    <recommendedName>
        <fullName evidence="9">Glycosyltransferase RgtA/B/C/D-like domain-containing protein</fullName>
    </recommendedName>
</protein>
<feature type="domain" description="Glycosyltransferase RgtA/B/C/D-like" evidence="9">
    <location>
        <begin position="77"/>
        <end position="232"/>
    </location>
</feature>
<feature type="transmembrane region" description="Helical" evidence="8">
    <location>
        <begin position="364"/>
        <end position="386"/>
    </location>
</feature>
<evidence type="ECO:0000259" key="9">
    <source>
        <dbReference type="Pfam" id="PF13231"/>
    </source>
</evidence>
<dbReference type="EMBL" id="SJPW01000001">
    <property type="protein sequence ID" value="TWU60201.1"/>
    <property type="molecule type" value="Genomic_DNA"/>
</dbReference>
<dbReference type="InterPro" id="IPR038731">
    <property type="entry name" value="RgtA/B/C-like"/>
</dbReference>
<keyword evidence="3" id="KW-0328">Glycosyltransferase</keyword>
<keyword evidence="5 8" id="KW-0812">Transmembrane</keyword>
<dbReference type="PANTHER" id="PTHR33908:SF11">
    <property type="entry name" value="MEMBRANE PROTEIN"/>
    <property type="match status" value="1"/>
</dbReference>
<feature type="transmembrane region" description="Helical" evidence="8">
    <location>
        <begin position="217"/>
        <end position="236"/>
    </location>
</feature>
<dbReference type="AlphaFoldDB" id="A0A5C6FFC2"/>
<feature type="transmembrane region" description="Helical" evidence="8">
    <location>
        <begin position="423"/>
        <end position="442"/>
    </location>
</feature>
<keyword evidence="2" id="KW-1003">Cell membrane</keyword>
<gene>
    <name evidence="10" type="ORF">Poly51_04760</name>
</gene>
<evidence type="ECO:0000256" key="4">
    <source>
        <dbReference type="ARBA" id="ARBA00022679"/>
    </source>
</evidence>
<evidence type="ECO:0000256" key="1">
    <source>
        <dbReference type="ARBA" id="ARBA00004651"/>
    </source>
</evidence>
<keyword evidence="11" id="KW-1185">Reference proteome</keyword>
<dbReference type="GO" id="GO:0005886">
    <property type="term" value="C:plasma membrane"/>
    <property type="evidence" value="ECO:0007669"/>
    <property type="project" value="UniProtKB-SubCell"/>
</dbReference>
<dbReference type="GO" id="GO:0009103">
    <property type="term" value="P:lipopolysaccharide biosynthetic process"/>
    <property type="evidence" value="ECO:0007669"/>
    <property type="project" value="UniProtKB-ARBA"/>
</dbReference>
<feature type="transmembrane region" description="Helical" evidence="8">
    <location>
        <begin position="91"/>
        <end position="114"/>
    </location>
</feature>
<evidence type="ECO:0000256" key="8">
    <source>
        <dbReference type="SAM" id="Phobius"/>
    </source>
</evidence>
<dbReference type="Proteomes" id="UP000318288">
    <property type="component" value="Unassembled WGS sequence"/>
</dbReference>
<feature type="transmembrane region" description="Helical" evidence="8">
    <location>
        <begin position="143"/>
        <end position="162"/>
    </location>
</feature>
<comment type="caution">
    <text evidence="10">The sequence shown here is derived from an EMBL/GenBank/DDBJ whole genome shotgun (WGS) entry which is preliminary data.</text>
</comment>
<keyword evidence="6 8" id="KW-1133">Transmembrane helix</keyword>
<name>A0A5C6FFC2_9BACT</name>
<proteinExistence type="predicted"/>
<evidence type="ECO:0000313" key="10">
    <source>
        <dbReference type="EMBL" id="TWU60201.1"/>
    </source>
</evidence>
<feature type="transmembrane region" description="Helical" evidence="8">
    <location>
        <begin position="174"/>
        <end position="205"/>
    </location>
</feature>
<reference evidence="10 11" key="1">
    <citation type="submission" date="2019-02" db="EMBL/GenBank/DDBJ databases">
        <title>Deep-cultivation of Planctomycetes and their phenomic and genomic characterization uncovers novel biology.</title>
        <authorList>
            <person name="Wiegand S."/>
            <person name="Jogler M."/>
            <person name="Boedeker C."/>
            <person name="Pinto D."/>
            <person name="Vollmers J."/>
            <person name="Rivas-Marin E."/>
            <person name="Kohn T."/>
            <person name="Peeters S.H."/>
            <person name="Heuer A."/>
            <person name="Rast P."/>
            <person name="Oberbeckmann S."/>
            <person name="Bunk B."/>
            <person name="Jeske O."/>
            <person name="Meyerdierks A."/>
            <person name="Storesund J.E."/>
            <person name="Kallscheuer N."/>
            <person name="Luecker S."/>
            <person name="Lage O.M."/>
            <person name="Pohl T."/>
            <person name="Merkel B.J."/>
            <person name="Hornburger P."/>
            <person name="Mueller R.-W."/>
            <person name="Bruemmer F."/>
            <person name="Labrenz M."/>
            <person name="Spormann A.M."/>
            <person name="Op Den Camp H."/>
            <person name="Overmann J."/>
            <person name="Amann R."/>
            <person name="Jetten M.S.M."/>
            <person name="Mascher T."/>
            <person name="Medema M.H."/>
            <person name="Devos D.P."/>
            <person name="Kaster A.-K."/>
            <person name="Ovreas L."/>
            <person name="Rohde M."/>
            <person name="Galperin M.Y."/>
            <person name="Jogler C."/>
        </authorList>
    </citation>
    <scope>NUCLEOTIDE SEQUENCE [LARGE SCALE GENOMIC DNA]</scope>
    <source>
        <strain evidence="10 11">Poly51</strain>
    </source>
</reference>
<evidence type="ECO:0000256" key="5">
    <source>
        <dbReference type="ARBA" id="ARBA00022692"/>
    </source>
</evidence>
<organism evidence="10 11">
    <name type="scientific">Rubripirellula tenax</name>
    <dbReference type="NCBI Taxonomy" id="2528015"/>
    <lineage>
        <taxon>Bacteria</taxon>
        <taxon>Pseudomonadati</taxon>
        <taxon>Planctomycetota</taxon>
        <taxon>Planctomycetia</taxon>
        <taxon>Pirellulales</taxon>
        <taxon>Pirellulaceae</taxon>
        <taxon>Rubripirellula</taxon>
    </lineage>
</organism>
<dbReference type="Pfam" id="PF13231">
    <property type="entry name" value="PMT_2"/>
    <property type="match status" value="1"/>
</dbReference>
<keyword evidence="4" id="KW-0808">Transferase</keyword>
<feature type="transmembrane region" description="Helical" evidence="8">
    <location>
        <begin position="20"/>
        <end position="41"/>
    </location>
</feature>
<comment type="subcellular location">
    <subcellularLocation>
        <location evidence="1">Cell membrane</location>
        <topology evidence="1">Multi-pass membrane protein</topology>
    </subcellularLocation>
</comment>
<dbReference type="InterPro" id="IPR050297">
    <property type="entry name" value="LipidA_mod_glycosyltrf_83"/>
</dbReference>
<evidence type="ECO:0000256" key="2">
    <source>
        <dbReference type="ARBA" id="ARBA00022475"/>
    </source>
</evidence>
<dbReference type="GO" id="GO:0016763">
    <property type="term" value="F:pentosyltransferase activity"/>
    <property type="evidence" value="ECO:0007669"/>
    <property type="project" value="TreeGrafter"/>
</dbReference>
<keyword evidence="7 8" id="KW-0472">Membrane</keyword>
<dbReference type="PANTHER" id="PTHR33908">
    <property type="entry name" value="MANNOSYLTRANSFERASE YKCB-RELATED"/>
    <property type="match status" value="1"/>
</dbReference>
<feature type="transmembrane region" description="Helical" evidence="8">
    <location>
        <begin position="398"/>
        <end position="417"/>
    </location>
</feature>
<accession>A0A5C6FFC2</accession>
<evidence type="ECO:0000256" key="3">
    <source>
        <dbReference type="ARBA" id="ARBA00022676"/>
    </source>
</evidence>
<evidence type="ECO:0000256" key="7">
    <source>
        <dbReference type="ARBA" id="ARBA00023136"/>
    </source>
</evidence>